<dbReference type="PANTHER" id="PTHR14239:SF10">
    <property type="entry name" value="REDUCTASE"/>
    <property type="match status" value="1"/>
</dbReference>
<gene>
    <name evidence="3" type="ORF">CLG85_05160</name>
</gene>
<dbReference type="InterPro" id="IPR036291">
    <property type="entry name" value="NAD(P)-bd_dom_sf"/>
</dbReference>
<proteinExistence type="predicted"/>
<sequence>MTTAIIGLGNMGKGLAQRLSGQTPLLLASRNPDDAAALATTLSGAQGVSVEAAIEGADIVVLALGYDAALSVAALPQLVGKIVVDLTNPVLPDFSGLQIGHTTSAAEEIQKVASGARVVKGFNTIFAGLFATDRAATSTVPVFLAGDDHDALSAVAALVEKAGFVPESVGGLDGARLLEPLAMLNIRMGYGLGKGTSRAPTWTEVAA</sequence>
<reference evidence="3" key="1">
    <citation type="submission" date="2017-09" db="EMBL/GenBank/DDBJ databases">
        <title>Yangia sp. SAOS 153D whole genome sequencing.</title>
        <authorList>
            <person name="Verma A."/>
            <person name="Krishnamurthi S."/>
        </authorList>
    </citation>
    <scope>NUCLEOTIDE SEQUENCE [LARGE SCALE GENOMIC DNA]</scope>
    <source>
        <strain evidence="3">SAOS 153D</strain>
    </source>
</reference>
<keyword evidence="1" id="KW-0560">Oxidoreductase</keyword>
<dbReference type="InterPro" id="IPR028939">
    <property type="entry name" value="P5C_Rdtase_cat_N"/>
</dbReference>
<dbReference type="SUPFAM" id="SSF51735">
    <property type="entry name" value="NAD(P)-binding Rossmann-fold domains"/>
    <property type="match status" value="1"/>
</dbReference>
<dbReference type="Pfam" id="PF03807">
    <property type="entry name" value="F420_oxidored"/>
    <property type="match status" value="1"/>
</dbReference>
<evidence type="ECO:0000313" key="3">
    <source>
        <dbReference type="EMBL" id="PBD20232.1"/>
    </source>
</evidence>
<name>A0A2A3JYL2_9RHOB</name>
<evidence type="ECO:0000256" key="1">
    <source>
        <dbReference type="ARBA" id="ARBA00023002"/>
    </source>
</evidence>
<dbReference type="EMBL" id="NTHN01000065">
    <property type="protein sequence ID" value="PBD20232.1"/>
    <property type="molecule type" value="Genomic_DNA"/>
</dbReference>
<accession>A0A2A3JYL2</accession>
<comment type="caution">
    <text evidence="3">The sequence shown here is derived from an EMBL/GenBank/DDBJ whole genome shotgun (WGS) entry which is preliminary data.</text>
</comment>
<dbReference type="AlphaFoldDB" id="A0A2A3JYL2"/>
<dbReference type="InterPro" id="IPR051267">
    <property type="entry name" value="STEAP_metalloreductase"/>
</dbReference>
<dbReference type="OrthoDB" id="5524287at2"/>
<protein>
    <submittedName>
        <fullName evidence="3">Oxidoreductase</fullName>
    </submittedName>
</protein>
<dbReference type="GO" id="GO:0016491">
    <property type="term" value="F:oxidoreductase activity"/>
    <property type="evidence" value="ECO:0007669"/>
    <property type="project" value="UniProtKB-KW"/>
</dbReference>
<evidence type="ECO:0000259" key="2">
    <source>
        <dbReference type="Pfam" id="PF03807"/>
    </source>
</evidence>
<dbReference type="PANTHER" id="PTHR14239">
    <property type="entry name" value="DUDULIN-RELATED"/>
    <property type="match status" value="1"/>
</dbReference>
<organism evidence="3">
    <name type="scientific">Alloyangia mangrovi</name>
    <dbReference type="NCBI Taxonomy" id="1779329"/>
    <lineage>
        <taxon>Bacteria</taxon>
        <taxon>Pseudomonadati</taxon>
        <taxon>Pseudomonadota</taxon>
        <taxon>Alphaproteobacteria</taxon>
        <taxon>Rhodobacterales</taxon>
        <taxon>Roseobacteraceae</taxon>
        <taxon>Alloyangia</taxon>
    </lineage>
</organism>
<dbReference type="Gene3D" id="3.40.50.720">
    <property type="entry name" value="NAD(P)-binding Rossmann-like Domain"/>
    <property type="match status" value="1"/>
</dbReference>
<feature type="domain" description="Pyrroline-5-carboxylate reductase catalytic N-terminal" evidence="2">
    <location>
        <begin position="4"/>
        <end position="89"/>
    </location>
</feature>